<dbReference type="PANTHER" id="PTHR35788">
    <property type="entry name" value="EXPORTED PROTEIN-RELATED"/>
    <property type="match status" value="1"/>
</dbReference>
<gene>
    <name evidence="1" type="ORF">ACD_80C00058G0002</name>
</gene>
<dbReference type="EMBL" id="AMFJ01036065">
    <property type="protein sequence ID" value="EKD25427.1"/>
    <property type="molecule type" value="Genomic_DNA"/>
</dbReference>
<evidence type="ECO:0000313" key="1">
    <source>
        <dbReference type="EMBL" id="EKD25427.1"/>
    </source>
</evidence>
<organism evidence="1">
    <name type="scientific">uncultured bacterium</name>
    <name type="common">gcode 4</name>
    <dbReference type="NCBI Taxonomy" id="1234023"/>
    <lineage>
        <taxon>Bacteria</taxon>
        <taxon>environmental samples</taxon>
    </lineage>
</organism>
<dbReference type="AlphaFoldDB" id="K1XJQ5"/>
<reference evidence="1" key="1">
    <citation type="journal article" date="2012" name="Science">
        <title>Fermentation, hydrogen, and sulfur metabolism in multiple uncultivated bacterial phyla.</title>
        <authorList>
            <person name="Wrighton K.C."/>
            <person name="Thomas B.C."/>
            <person name="Sharon I."/>
            <person name="Miller C.S."/>
            <person name="Castelle C.J."/>
            <person name="VerBerkmoes N.C."/>
            <person name="Wilkins M.J."/>
            <person name="Hettich R.L."/>
            <person name="Lipton M.S."/>
            <person name="Williams K.H."/>
            <person name="Long P.E."/>
            <person name="Banfield J.F."/>
        </authorList>
    </citation>
    <scope>NUCLEOTIDE SEQUENCE [LARGE SCALE GENOMIC DNA]</scope>
</reference>
<dbReference type="InterPro" id="IPR052913">
    <property type="entry name" value="Glycopeptide_resist_protein"/>
</dbReference>
<proteinExistence type="predicted"/>
<dbReference type="PANTHER" id="PTHR35788:SF1">
    <property type="entry name" value="EXPORTED PROTEIN"/>
    <property type="match status" value="1"/>
</dbReference>
<dbReference type="Pfam" id="PF04294">
    <property type="entry name" value="VanW"/>
    <property type="match status" value="1"/>
</dbReference>
<sequence length="399" mass="46356">MCNKSKMQFPFFAFFTLSINPMKISKSIIISLSLLLWGWLFGFVWAQQNTDQSVPILTWTIEEHIYQINSSTLSEYFSTSPSFEQFYHKIRIALIKSLMEGGYSGFNNEPYPKGSLSIIAQSWDFKVVKNIEGDDGLDIFLKNNLSGFQNYFESIQKSVALLDFKNIEITTGTYAQLWALFMFKNEQDLRDLWYELISWKSRTNTDPDYRKHNIKTAFNNIGNVRLIMPDETFSLAREFHYSSSNKGSRPYVFGYATVGAGVKMVYGGWLCGVATAFFQGTLTNLWFELVQYRAHSIYYRNLYEAEINGEYIKDPWLDATVFAPKLDLKVKNIRDYPIVAVFNFDGLNWSNEQVFTLSKAQDRGSFEYIGTYKKWSSSCFTWKINGEDRTNCYTHVKNF</sequence>
<name>K1XJQ5_9BACT</name>
<protein>
    <submittedName>
        <fullName evidence="1">Uncharacterized protein</fullName>
    </submittedName>
</protein>
<dbReference type="InterPro" id="IPR007391">
    <property type="entry name" value="Vancomycin_resist_VanW"/>
</dbReference>
<comment type="caution">
    <text evidence="1">The sequence shown here is derived from an EMBL/GenBank/DDBJ whole genome shotgun (WGS) entry which is preliminary data.</text>
</comment>
<accession>K1XJQ5</accession>